<evidence type="ECO:0000256" key="8">
    <source>
        <dbReference type="ARBA" id="ARBA00023136"/>
    </source>
</evidence>
<comment type="function">
    <text evidence="9">Part of the twin-arginine translocation (Tat) system that transports large folded proteins containing a characteristic twin-arginine motif in their signal peptide across membranes. Together with TatC, TatB is part of a receptor directly interacting with Tat signal peptides. TatB may form an oligomeric binding site that transiently accommodates folded Tat precursor proteins before their translocation.</text>
</comment>
<dbReference type="HAMAP" id="MF_00237">
    <property type="entry name" value="TatB"/>
    <property type="match status" value="1"/>
</dbReference>
<proteinExistence type="inferred from homology"/>
<keyword evidence="4 9" id="KW-0812">Transmembrane</keyword>
<organism evidence="11 12">
    <name type="scientific">Falsihalocynthiibacter arcticus</name>
    <dbReference type="NCBI Taxonomy" id="1579316"/>
    <lineage>
        <taxon>Bacteria</taxon>
        <taxon>Pseudomonadati</taxon>
        <taxon>Pseudomonadota</taxon>
        <taxon>Alphaproteobacteria</taxon>
        <taxon>Rhodobacterales</taxon>
        <taxon>Roseobacteraceae</taxon>
        <taxon>Falsihalocynthiibacter</taxon>
    </lineage>
</organism>
<keyword evidence="12" id="KW-1185">Reference proteome</keyword>
<keyword evidence="6 9" id="KW-1133">Transmembrane helix</keyword>
<accession>A0A126V4D3</accession>
<keyword evidence="2 9" id="KW-0813">Transport</keyword>
<feature type="region of interest" description="Disordered" evidence="10">
    <location>
        <begin position="157"/>
        <end position="222"/>
    </location>
</feature>
<dbReference type="PANTHER" id="PTHR33162">
    <property type="entry name" value="SEC-INDEPENDENT PROTEIN TRANSLOCASE PROTEIN TATA, CHLOROPLASTIC"/>
    <property type="match status" value="1"/>
</dbReference>
<evidence type="ECO:0000256" key="4">
    <source>
        <dbReference type="ARBA" id="ARBA00022692"/>
    </source>
</evidence>
<evidence type="ECO:0000256" key="2">
    <source>
        <dbReference type="ARBA" id="ARBA00022448"/>
    </source>
</evidence>
<dbReference type="AlphaFoldDB" id="A0A126V4D3"/>
<evidence type="ECO:0000256" key="7">
    <source>
        <dbReference type="ARBA" id="ARBA00023010"/>
    </source>
</evidence>
<dbReference type="InterPro" id="IPR003369">
    <property type="entry name" value="TatA/B/E"/>
</dbReference>
<evidence type="ECO:0000256" key="1">
    <source>
        <dbReference type="ARBA" id="ARBA00004167"/>
    </source>
</evidence>
<name>A0A126V4D3_9RHOB</name>
<gene>
    <name evidence="9" type="primary">tatB</name>
    <name evidence="11" type="ORF">RC74_19760</name>
</gene>
<evidence type="ECO:0000256" key="3">
    <source>
        <dbReference type="ARBA" id="ARBA00022475"/>
    </source>
</evidence>
<comment type="subcellular location">
    <subcellularLocation>
        <location evidence="9">Cell membrane</location>
        <topology evidence="9">Single-pass membrane protein</topology>
    </subcellularLocation>
    <subcellularLocation>
        <location evidence="1">Membrane</location>
        <topology evidence="1">Single-pass membrane protein</topology>
    </subcellularLocation>
</comment>
<dbReference type="OrthoDB" id="7206969at2"/>
<dbReference type="Gene3D" id="1.20.5.3310">
    <property type="match status" value="1"/>
</dbReference>
<evidence type="ECO:0000256" key="6">
    <source>
        <dbReference type="ARBA" id="ARBA00022989"/>
    </source>
</evidence>
<dbReference type="PANTHER" id="PTHR33162:SF1">
    <property type="entry name" value="SEC-INDEPENDENT PROTEIN TRANSLOCASE PROTEIN TATA, CHLOROPLASTIC"/>
    <property type="match status" value="1"/>
</dbReference>
<reference evidence="11 12" key="1">
    <citation type="submission" date="2016-02" db="EMBL/GenBank/DDBJ databases">
        <title>Complete genome sequence of Halocynthiibacter arcticus PAMC 20958t from arctic marine sediment.</title>
        <authorList>
            <person name="Lee Y.M."/>
            <person name="Baek K."/>
            <person name="Lee H.K."/>
            <person name="Shin S.C."/>
        </authorList>
    </citation>
    <scope>NUCLEOTIDE SEQUENCE [LARGE SCALE GENOMIC DNA]</scope>
    <source>
        <strain evidence="11">PAMC 20958</strain>
    </source>
</reference>
<dbReference type="GO" id="GO:0033281">
    <property type="term" value="C:TAT protein transport complex"/>
    <property type="evidence" value="ECO:0007669"/>
    <property type="project" value="UniProtKB-UniRule"/>
</dbReference>
<dbReference type="KEGG" id="hat:RC74_19760"/>
<feature type="region of interest" description="Disordered" evidence="10">
    <location>
        <begin position="90"/>
        <end position="115"/>
    </location>
</feature>
<keyword evidence="5 9" id="KW-0653">Protein transport</keyword>
<comment type="similarity">
    <text evidence="9">Belongs to the TatB family.</text>
</comment>
<evidence type="ECO:0000313" key="12">
    <source>
        <dbReference type="Proteomes" id="UP000070371"/>
    </source>
</evidence>
<dbReference type="STRING" id="1579316.RC74_19760"/>
<dbReference type="NCBIfam" id="TIGR01410">
    <property type="entry name" value="tatB"/>
    <property type="match status" value="1"/>
</dbReference>
<dbReference type="GO" id="GO:0008320">
    <property type="term" value="F:protein transmembrane transporter activity"/>
    <property type="evidence" value="ECO:0007669"/>
    <property type="project" value="UniProtKB-UniRule"/>
</dbReference>
<keyword evidence="7 9" id="KW-0811">Translocation</keyword>
<dbReference type="Proteomes" id="UP000070371">
    <property type="component" value="Chromosome"/>
</dbReference>
<feature type="compositionally biased region" description="Low complexity" evidence="10">
    <location>
        <begin position="173"/>
        <end position="208"/>
    </location>
</feature>
<protein>
    <recommendedName>
        <fullName evidence="9">Sec-independent protein translocase protein TatB</fullName>
    </recommendedName>
</protein>
<dbReference type="EMBL" id="CP014327">
    <property type="protein sequence ID" value="AML53191.1"/>
    <property type="molecule type" value="Genomic_DNA"/>
</dbReference>
<sequence>MFDIGMTELLVVGVVALIVVGPKDLPGMFRTVGRFTGKARGMAKEFQRAMNDAADEAGVADVAKDLKNVTSKKNLGLDALEDAAKKFEDWNPKSNSSAATKPGVKTAEFTPERAEKAEKIHKAMADKATERHAKEAAKAAKADVADPTVKTATKAPAKKAVVKKVPVEKTAAKKPAAPKATPKTATKTTPVKKAAAPKPTTKAPAAKKTAAKKTTKKADPKT</sequence>
<dbReference type="InterPro" id="IPR018448">
    <property type="entry name" value="TatB"/>
</dbReference>
<evidence type="ECO:0000256" key="10">
    <source>
        <dbReference type="SAM" id="MobiDB-lite"/>
    </source>
</evidence>
<dbReference type="PRINTS" id="PR01506">
    <property type="entry name" value="TATBPROTEIN"/>
</dbReference>
<dbReference type="RefSeq" id="WP_039000519.1">
    <property type="nucleotide sequence ID" value="NZ_CP014327.1"/>
</dbReference>
<dbReference type="Pfam" id="PF02416">
    <property type="entry name" value="TatA_B_E"/>
    <property type="match status" value="1"/>
</dbReference>
<comment type="subunit">
    <text evidence="9">The Tat system comprises two distinct complexes: a TatABC complex, containing multiple copies of TatA, TatB and TatC subunits, and a separate TatA complex, containing only TatA subunits. Substrates initially bind to the TatABC complex, which probably triggers association of the separate TatA complex to form the active translocon.</text>
</comment>
<evidence type="ECO:0000256" key="5">
    <source>
        <dbReference type="ARBA" id="ARBA00022927"/>
    </source>
</evidence>
<keyword evidence="3 9" id="KW-1003">Cell membrane</keyword>
<dbReference type="GO" id="GO:0043953">
    <property type="term" value="P:protein transport by the Tat complex"/>
    <property type="evidence" value="ECO:0007669"/>
    <property type="project" value="UniProtKB-UniRule"/>
</dbReference>
<keyword evidence="8 9" id="KW-0472">Membrane</keyword>
<evidence type="ECO:0000256" key="9">
    <source>
        <dbReference type="HAMAP-Rule" id="MF_00237"/>
    </source>
</evidence>
<evidence type="ECO:0000313" key="11">
    <source>
        <dbReference type="EMBL" id="AML53191.1"/>
    </source>
</evidence>